<feature type="domain" description="Autophagy protein ATG17-like" evidence="21">
    <location>
        <begin position="111"/>
        <end position="476"/>
    </location>
</feature>
<feature type="region of interest" description="Disordered" evidence="20">
    <location>
        <begin position="1113"/>
        <end position="1157"/>
    </location>
</feature>
<evidence type="ECO:0000256" key="11">
    <source>
        <dbReference type="ARBA" id="ARBA00023054"/>
    </source>
</evidence>
<dbReference type="CTD" id="40700"/>
<dbReference type="GO" id="GO:0005634">
    <property type="term" value="C:nucleus"/>
    <property type="evidence" value="ECO:0007669"/>
    <property type="project" value="UniProtKB-SubCell"/>
</dbReference>
<dbReference type="GO" id="GO:0061723">
    <property type="term" value="P:glycophagy"/>
    <property type="evidence" value="ECO:0007669"/>
    <property type="project" value="TreeGrafter"/>
</dbReference>
<accession>A0A6I9VW34</accession>
<keyword evidence="23" id="KW-1185">Reference proteome</keyword>
<feature type="coiled-coil region" evidence="19">
    <location>
        <begin position="731"/>
        <end position="826"/>
    </location>
</feature>
<evidence type="ECO:0000256" key="3">
    <source>
        <dbReference type="ARBA" id="ARBA00004371"/>
    </source>
</evidence>
<keyword evidence="7" id="KW-0597">Phosphoprotein</keyword>
<dbReference type="GO" id="GO:0031090">
    <property type="term" value="C:organelle membrane"/>
    <property type="evidence" value="ECO:0007669"/>
    <property type="project" value="UniProtKB-ARBA"/>
</dbReference>
<evidence type="ECO:0000256" key="19">
    <source>
        <dbReference type="SAM" id="Coils"/>
    </source>
</evidence>
<dbReference type="GO" id="GO:0061709">
    <property type="term" value="P:reticulophagy"/>
    <property type="evidence" value="ECO:0007669"/>
    <property type="project" value="TreeGrafter"/>
</dbReference>
<evidence type="ECO:0000256" key="10">
    <source>
        <dbReference type="ARBA" id="ARBA00023015"/>
    </source>
</evidence>
<keyword evidence="11 19" id="KW-0175">Coiled coil</keyword>
<keyword evidence="5" id="KW-0813">Transport</keyword>
<dbReference type="CDD" id="cd17060">
    <property type="entry name" value="Ubl_RB1CC1"/>
    <property type="match status" value="1"/>
</dbReference>
<dbReference type="GO" id="GO:0008285">
    <property type="term" value="P:negative regulation of cell population proliferation"/>
    <property type="evidence" value="ECO:0007669"/>
    <property type="project" value="UniProtKB-ARBA"/>
</dbReference>
<dbReference type="GO" id="GO:0034517">
    <property type="term" value="P:ribophagy"/>
    <property type="evidence" value="ECO:0007669"/>
    <property type="project" value="TreeGrafter"/>
</dbReference>
<dbReference type="GO" id="GO:1990316">
    <property type="term" value="C:Atg1/ULK1 kinase complex"/>
    <property type="evidence" value="ECO:0007669"/>
    <property type="project" value="TreeGrafter"/>
</dbReference>
<evidence type="ECO:0000256" key="14">
    <source>
        <dbReference type="ARBA" id="ARBA00023242"/>
    </source>
</evidence>
<protein>
    <recommendedName>
        <fullName evidence="17">RB1-inducible coiled-coil protein 1</fullName>
    </recommendedName>
    <alternativeName>
        <fullName evidence="18">FAK family kinase-interacting protein of 200 kDa</fullName>
    </alternativeName>
</protein>
<organism evidence="23 24">
    <name type="scientific">Pogonomyrmex barbatus</name>
    <name type="common">red harvester ant</name>
    <dbReference type="NCBI Taxonomy" id="144034"/>
    <lineage>
        <taxon>Eukaryota</taxon>
        <taxon>Metazoa</taxon>
        <taxon>Ecdysozoa</taxon>
        <taxon>Arthropoda</taxon>
        <taxon>Hexapoda</taxon>
        <taxon>Insecta</taxon>
        <taxon>Pterygota</taxon>
        <taxon>Neoptera</taxon>
        <taxon>Endopterygota</taxon>
        <taxon>Hymenoptera</taxon>
        <taxon>Apocrita</taxon>
        <taxon>Aculeata</taxon>
        <taxon>Formicoidea</taxon>
        <taxon>Formicidae</taxon>
        <taxon>Myrmicinae</taxon>
        <taxon>Pogonomyrmex</taxon>
    </lineage>
</organism>
<dbReference type="GO" id="GO:0015031">
    <property type="term" value="P:protein transport"/>
    <property type="evidence" value="ECO:0007669"/>
    <property type="project" value="UniProtKB-KW"/>
</dbReference>
<evidence type="ECO:0000256" key="6">
    <source>
        <dbReference type="ARBA" id="ARBA00022490"/>
    </source>
</evidence>
<evidence type="ECO:0000313" key="24">
    <source>
        <dbReference type="RefSeq" id="XP_011629988.1"/>
    </source>
</evidence>
<dbReference type="InterPro" id="IPR040040">
    <property type="entry name" value="ATG11"/>
</dbReference>
<dbReference type="Gene3D" id="3.10.20.90">
    <property type="entry name" value="Phosphatidylinositol 3-kinase Catalytic Subunit, Chain A, domain 1"/>
    <property type="match status" value="1"/>
</dbReference>
<dbReference type="RefSeq" id="XP_011629988.1">
    <property type="nucleotide sequence ID" value="XM_011631686.2"/>
</dbReference>
<feature type="compositionally biased region" description="Low complexity" evidence="20">
    <location>
        <begin position="1128"/>
        <end position="1148"/>
    </location>
</feature>
<keyword evidence="13" id="KW-0458">Lysosome</keyword>
<evidence type="ECO:0000256" key="8">
    <source>
        <dbReference type="ARBA" id="ARBA00022927"/>
    </source>
</evidence>
<dbReference type="GO" id="GO:0005764">
    <property type="term" value="C:lysosome"/>
    <property type="evidence" value="ECO:0007669"/>
    <property type="project" value="UniProtKB-SubCell"/>
</dbReference>
<evidence type="ECO:0000256" key="13">
    <source>
        <dbReference type="ARBA" id="ARBA00023228"/>
    </source>
</evidence>
<evidence type="ECO:0000256" key="7">
    <source>
        <dbReference type="ARBA" id="ARBA00022553"/>
    </source>
</evidence>
<keyword evidence="15" id="KW-0131">Cell cycle</keyword>
<dbReference type="Proteomes" id="UP000504615">
    <property type="component" value="Unplaced"/>
</dbReference>
<dbReference type="InterPro" id="IPR045326">
    <property type="entry name" value="ATG17-like_dom"/>
</dbReference>
<keyword evidence="6" id="KW-0963">Cytoplasm</keyword>
<dbReference type="GO" id="GO:0019901">
    <property type="term" value="F:protein kinase binding"/>
    <property type="evidence" value="ECO:0007669"/>
    <property type="project" value="UniProtKB-ARBA"/>
</dbReference>
<evidence type="ECO:0000256" key="20">
    <source>
        <dbReference type="SAM" id="MobiDB-lite"/>
    </source>
</evidence>
<evidence type="ECO:0000259" key="22">
    <source>
        <dbReference type="Pfam" id="PF10377"/>
    </source>
</evidence>
<dbReference type="Pfam" id="PF10377">
    <property type="entry name" value="ATG11"/>
    <property type="match status" value="1"/>
</dbReference>
<dbReference type="GO" id="GO:0000422">
    <property type="term" value="P:autophagy of mitochondrion"/>
    <property type="evidence" value="ECO:0007669"/>
    <property type="project" value="TreeGrafter"/>
</dbReference>
<dbReference type="Pfam" id="PF04108">
    <property type="entry name" value="ATG17_like"/>
    <property type="match status" value="1"/>
</dbReference>
<dbReference type="InterPro" id="IPR019460">
    <property type="entry name" value="Atg11_C"/>
</dbReference>
<name>A0A6I9VW34_9HYME</name>
<evidence type="ECO:0000256" key="18">
    <source>
        <dbReference type="ARBA" id="ARBA00080154"/>
    </source>
</evidence>
<evidence type="ECO:0000256" key="15">
    <source>
        <dbReference type="ARBA" id="ARBA00023306"/>
    </source>
</evidence>
<sequence length="1293" mass="147681">MLYIFHVDTGTTITFDIKLALQSVSQLMEAIERECGVVAAHQVLLMSGGECLEPNARVCSYSAGTDTNPIYLFSKAAIESSLPPTPSIDYGSDVDLQTQIDASLAMPATYQTLCARAHLAQQCCGLAREQTRICERLVHDQHLQQQGWAAVVANLEDITQMFQSRAEQFQQAFVLYLAERQQHMKLLDNFSADLGTLAKIPILPALRAQAEGLLSPDDQPSQTSETTSEDSGEVLSLLRWISAKDNQSSLEQVAYQCSRGLEQFDERLMQALKAEVNAAIDNANKQDMKEIKGLGERLFALEQLMVQTKRLVHEQGELAQGFLQNQNRASNLGDASVLPDLCNSHRRQLLVMLQNHNQLRDIRRRCTKAKEELSVNIYHRLKWIMYVENKMVEVGNKLIIYHESLKRLRRHLDVLQQIHLAPQMYLSAVVEVVRRRTFSQAFLVWASNLACQLLTVHSEELARRREFQSKFDGHFLNTLFPGLEDTPPPFATQAPSVFDNGLPKLTVDDMESLRSQLPDLALSISTPDLSSITQFFLSKSFTEGSTDGNKEKDTTSVSTDIPAKEQERTRAPLLSDRGDFESETDTEEFEKIGQAGVDATKPGVFDGAKQKRQKQLEENLGNTREEVERLRSILKTMKTVVCEELSSVRNELAILRDRSHEDKSGLVEMTERVRVALSLHSREYDRRLQEREQELTIEHEYEIADVKKLMQNREEEICTLKRNLLEKETELAEHERLVATMHQKLEDEQIERRNLQTRLHQQLEDYSRILEQARIDKEEAVKKTNDERFLEITSLTNSLTQCQKRIQELEENLATARNDQERMVKEATDKLQIEYKTELETIRSRFKLMAASTMERSPSDSSLEKIERTDVIELANHEAILAQAREDMKVENAMAVRTAIEKERADCMAKLDNELRLAKEVVEEKNREIEIYRVRTAVLIEQGKRYKNMIDRLIGEFELKSEIQQTLTEKMKNLEADKAWLESKEAAEKTMRTVLEQNEDIGYSVESGVHKDLSYDRLDAAQSELEDVFKDLESEKYEVEVSESKKVRLEADDDDLARLSRRLESLENDNKRLSCELNSIRASKVAAEAKVEALMTDKIRLEIELLKERTKRFSTESMPSESRDKDMNASVAVVSDANSSRDAATSPEPSRRSSSKSICFHPSLPSYIHKKVAEKVAKMVQQGIITVTSCNPGDVVLVVWDGMHNNYAVYQESSTFYFLHSDYIDALDVGVKPSVYRKCILAEVIDKEYCHARKQENRYHVPRGTKFYRVRAKPRDSRALTDDTGSMSKSQLP</sequence>
<feature type="region of interest" description="Disordered" evidence="20">
    <location>
        <begin position="1274"/>
        <end position="1293"/>
    </location>
</feature>
<feature type="region of interest" description="Disordered" evidence="20">
    <location>
        <begin position="543"/>
        <end position="568"/>
    </location>
</feature>
<evidence type="ECO:0000259" key="21">
    <source>
        <dbReference type="Pfam" id="PF04108"/>
    </source>
</evidence>
<proteinExistence type="predicted"/>
<dbReference type="GO" id="GO:0034045">
    <property type="term" value="C:phagophore assembly site membrane"/>
    <property type="evidence" value="ECO:0007669"/>
    <property type="project" value="TreeGrafter"/>
</dbReference>
<dbReference type="GeneID" id="105422346"/>
<reference evidence="24" key="1">
    <citation type="submission" date="2025-08" db="UniProtKB">
        <authorList>
            <consortium name="RefSeq"/>
        </authorList>
    </citation>
    <scope>IDENTIFICATION</scope>
</reference>
<gene>
    <name evidence="24" type="primary">LOC105422346</name>
</gene>
<evidence type="ECO:0000256" key="16">
    <source>
        <dbReference type="ARBA" id="ARBA00053494"/>
    </source>
</evidence>
<dbReference type="FunFam" id="3.10.20.90:FF:000049">
    <property type="entry name" value="RB1-inducible coiled-coil protein 1 isoform X1"/>
    <property type="match status" value="1"/>
</dbReference>
<evidence type="ECO:0000313" key="23">
    <source>
        <dbReference type="Proteomes" id="UP000504615"/>
    </source>
</evidence>
<comment type="subcellular location">
    <subcellularLocation>
        <location evidence="4">Cytoplasm</location>
        <location evidence="4">Cytosol</location>
    </subcellularLocation>
    <subcellularLocation>
        <location evidence="3">Lysosome</location>
    </subcellularLocation>
    <subcellularLocation>
        <location evidence="1">Nucleus</location>
    </subcellularLocation>
    <subcellularLocation>
        <location evidence="2">Preautophagosomal structure</location>
    </subcellularLocation>
</comment>
<dbReference type="PANTHER" id="PTHR13222">
    <property type="entry name" value="RB1-INDUCIBLE COILED-COIL"/>
    <property type="match status" value="1"/>
</dbReference>
<feature type="coiled-coil region" evidence="19">
    <location>
        <begin position="1015"/>
        <end position="1104"/>
    </location>
</feature>
<dbReference type="GO" id="GO:0000045">
    <property type="term" value="P:autophagosome assembly"/>
    <property type="evidence" value="ECO:0007669"/>
    <property type="project" value="InterPro"/>
</dbReference>
<evidence type="ECO:0000256" key="9">
    <source>
        <dbReference type="ARBA" id="ARBA00023006"/>
    </source>
</evidence>
<dbReference type="GO" id="GO:0034727">
    <property type="term" value="P:piecemeal microautophagy of the nucleus"/>
    <property type="evidence" value="ECO:0007669"/>
    <property type="project" value="TreeGrafter"/>
</dbReference>
<evidence type="ECO:0000256" key="17">
    <source>
        <dbReference type="ARBA" id="ARBA00069790"/>
    </source>
</evidence>
<feature type="compositionally biased region" description="Polar residues" evidence="20">
    <location>
        <begin position="1283"/>
        <end position="1293"/>
    </location>
</feature>
<dbReference type="OrthoDB" id="447953at2759"/>
<evidence type="ECO:0000256" key="4">
    <source>
        <dbReference type="ARBA" id="ARBA00004514"/>
    </source>
</evidence>
<dbReference type="GO" id="GO:0060090">
    <property type="term" value="F:molecular adaptor activity"/>
    <property type="evidence" value="ECO:0007669"/>
    <property type="project" value="TreeGrafter"/>
</dbReference>
<evidence type="ECO:0000256" key="5">
    <source>
        <dbReference type="ARBA" id="ARBA00022448"/>
    </source>
</evidence>
<dbReference type="GO" id="GO:0005829">
    <property type="term" value="C:cytosol"/>
    <property type="evidence" value="ECO:0007669"/>
    <property type="project" value="UniProtKB-SubCell"/>
</dbReference>
<evidence type="ECO:0000256" key="2">
    <source>
        <dbReference type="ARBA" id="ARBA00004329"/>
    </source>
</evidence>
<feature type="coiled-coil region" evidence="19">
    <location>
        <begin position="874"/>
        <end position="935"/>
    </location>
</feature>
<comment type="function">
    <text evidence="16">Involved in autophagy. Regulates early events but also late events of autophagosome formation through direct interaction with Atg16L1. Required for the formation of the autophagosome-like double-membrane structure that surrounds the Salmonella-containing vacuole (SCV) during S.typhimurium infection and subsequent xenophagy. Involved in repair of DNA damage caused by ionizing radiation, which subsequently improves cell survival by decreasing apoptosis. Inhibits PTK2/FAK1 and PTK2B/PYK2 kinase activity, affecting their downstream signaling pathways. Plays a role as a modulator of TGF-beta-signaling by restricting substrate specificity of RNF111. Functions as a DNA-binding transcription factor. Is a potent regulator of the RB1 pathway through induction of RB1 expression. Plays a crucial role in muscular differentiation. Plays an indispensable role in fetal hematopoiesis and in the regulation of neuronal homeostasis.</text>
</comment>
<keyword evidence="12" id="KW-0804">Transcription</keyword>
<dbReference type="PANTHER" id="PTHR13222:SF1">
    <property type="entry name" value="RB1-INDUCIBLE COILED-COIL PROTEIN 1"/>
    <property type="match status" value="1"/>
</dbReference>
<evidence type="ECO:0000256" key="1">
    <source>
        <dbReference type="ARBA" id="ARBA00004123"/>
    </source>
</evidence>
<evidence type="ECO:0000256" key="12">
    <source>
        <dbReference type="ARBA" id="ARBA00023163"/>
    </source>
</evidence>
<keyword evidence="9" id="KW-0072">Autophagy</keyword>
<keyword evidence="14" id="KW-0539">Nucleus</keyword>
<feature type="domain" description="Autophagy-related protein 11 C-terminal" evidence="22">
    <location>
        <begin position="1174"/>
        <end position="1273"/>
    </location>
</feature>
<keyword evidence="10" id="KW-0805">Transcription regulation</keyword>
<keyword evidence="8" id="KW-0653">Protein transport</keyword>